<feature type="transmembrane region" description="Helical" evidence="6">
    <location>
        <begin position="244"/>
        <end position="265"/>
    </location>
</feature>
<gene>
    <name evidence="8" type="ORF">PTD2_06254</name>
</gene>
<feature type="transmembrane region" description="Helical" evidence="6">
    <location>
        <begin position="36"/>
        <end position="58"/>
    </location>
</feature>
<dbReference type="SUPFAM" id="SSF103481">
    <property type="entry name" value="Multidrug resistance efflux transporter EmrE"/>
    <property type="match status" value="2"/>
</dbReference>
<dbReference type="GO" id="GO:0005886">
    <property type="term" value="C:plasma membrane"/>
    <property type="evidence" value="ECO:0007669"/>
    <property type="project" value="UniProtKB-SubCell"/>
</dbReference>
<feature type="domain" description="EamA" evidence="7">
    <location>
        <begin position="36"/>
        <end position="172"/>
    </location>
</feature>
<dbReference type="EMBL" id="AAOH01000003">
    <property type="protein sequence ID" value="EAR28621.1"/>
    <property type="molecule type" value="Genomic_DNA"/>
</dbReference>
<dbReference type="PANTHER" id="PTHR32322">
    <property type="entry name" value="INNER MEMBRANE TRANSPORTER"/>
    <property type="match status" value="1"/>
</dbReference>
<feature type="transmembrane region" description="Helical" evidence="6">
    <location>
        <begin position="300"/>
        <end position="319"/>
    </location>
</feature>
<feature type="transmembrane region" description="Helical" evidence="6">
    <location>
        <begin position="215"/>
        <end position="238"/>
    </location>
</feature>
<evidence type="ECO:0000256" key="6">
    <source>
        <dbReference type="SAM" id="Phobius"/>
    </source>
</evidence>
<dbReference type="AlphaFoldDB" id="A4C7Q6"/>
<keyword evidence="9" id="KW-1185">Reference proteome</keyword>
<feature type="domain" description="EamA" evidence="7">
    <location>
        <begin position="185"/>
        <end position="315"/>
    </location>
</feature>
<name>A4C7Q6_9GAMM</name>
<dbReference type="eggNOG" id="COG0697">
    <property type="taxonomic scope" value="Bacteria"/>
</dbReference>
<feature type="transmembrane region" description="Helical" evidence="6">
    <location>
        <begin position="184"/>
        <end position="203"/>
    </location>
</feature>
<evidence type="ECO:0000313" key="9">
    <source>
        <dbReference type="Proteomes" id="UP000006201"/>
    </source>
</evidence>
<evidence type="ECO:0000256" key="1">
    <source>
        <dbReference type="ARBA" id="ARBA00004651"/>
    </source>
</evidence>
<proteinExistence type="predicted"/>
<feature type="transmembrane region" description="Helical" evidence="6">
    <location>
        <begin position="64"/>
        <end position="84"/>
    </location>
</feature>
<dbReference type="HOGENOM" id="CLU_064680_1_0_6"/>
<keyword evidence="2" id="KW-1003">Cell membrane</keyword>
<dbReference type="PANTHER" id="PTHR32322:SF18">
    <property type="entry name" value="S-ADENOSYLMETHIONINE_S-ADENOSYLHOMOCYSTEINE TRANSPORTER"/>
    <property type="match status" value="1"/>
</dbReference>
<feature type="transmembrane region" description="Helical" evidence="6">
    <location>
        <begin position="277"/>
        <end position="294"/>
    </location>
</feature>
<accession>A4C7Q6</accession>
<feature type="transmembrane region" description="Helical" evidence="6">
    <location>
        <begin position="130"/>
        <end position="148"/>
    </location>
</feature>
<protein>
    <submittedName>
        <fullName evidence="8">Transporter, drug/metabolite exporter family protein</fullName>
    </submittedName>
</protein>
<reference evidence="8 9" key="1">
    <citation type="submission" date="2006-02" db="EMBL/GenBank/DDBJ databases">
        <authorList>
            <person name="Moran M.A."/>
            <person name="Kjelleberg S."/>
            <person name="Egan S."/>
            <person name="Saunders N."/>
            <person name="Thomas T."/>
            <person name="Ferriera S."/>
            <person name="Johnson J."/>
            <person name="Kravitz S."/>
            <person name="Halpern A."/>
            <person name="Remington K."/>
            <person name="Beeson K."/>
            <person name="Tran B."/>
            <person name="Rogers Y.-H."/>
            <person name="Friedman R."/>
            <person name="Venter J.C."/>
        </authorList>
    </citation>
    <scope>NUCLEOTIDE SEQUENCE [LARGE SCALE GENOMIC DNA]</scope>
    <source>
        <strain evidence="8 9">D2</strain>
    </source>
</reference>
<comment type="subcellular location">
    <subcellularLocation>
        <location evidence="1">Cell membrane</location>
        <topology evidence="1">Multi-pass membrane protein</topology>
    </subcellularLocation>
</comment>
<keyword evidence="3 6" id="KW-0812">Transmembrane</keyword>
<dbReference type="InterPro" id="IPR050638">
    <property type="entry name" value="AA-Vitamin_Transporters"/>
</dbReference>
<dbReference type="InterPro" id="IPR037185">
    <property type="entry name" value="EmrE-like"/>
</dbReference>
<dbReference type="Proteomes" id="UP000006201">
    <property type="component" value="Unassembled WGS sequence"/>
</dbReference>
<evidence type="ECO:0000256" key="5">
    <source>
        <dbReference type="ARBA" id="ARBA00023136"/>
    </source>
</evidence>
<keyword evidence="5 6" id="KW-0472">Membrane</keyword>
<keyword evidence="4 6" id="KW-1133">Transmembrane helix</keyword>
<dbReference type="Pfam" id="PF00892">
    <property type="entry name" value="EamA"/>
    <property type="match status" value="2"/>
</dbReference>
<feature type="transmembrane region" description="Helical" evidence="6">
    <location>
        <begin position="155"/>
        <end position="172"/>
    </location>
</feature>
<evidence type="ECO:0000256" key="2">
    <source>
        <dbReference type="ARBA" id="ARBA00022475"/>
    </source>
</evidence>
<dbReference type="STRING" id="87626.PTD2_06254"/>
<evidence type="ECO:0000256" key="3">
    <source>
        <dbReference type="ARBA" id="ARBA00022692"/>
    </source>
</evidence>
<evidence type="ECO:0000313" key="8">
    <source>
        <dbReference type="EMBL" id="EAR28621.1"/>
    </source>
</evidence>
<evidence type="ECO:0000256" key="4">
    <source>
        <dbReference type="ARBA" id="ARBA00022989"/>
    </source>
</evidence>
<feature type="transmembrane region" description="Helical" evidence="6">
    <location>
        <begin position="105"/>
        <end position="124"/>
    </location>
</feature>
<organism evidence="8 9">
    <name type="scientific">Pseudoalteromonas tunicata D2</name>
    <dbReference type="NCBI Taxonomy" id="87626"/>
    <lineage>
        <taxon>Bacteria</taxon>
        <taxon>Pseudomonadati</taxon>
        <taxon>Pseudomonadota</taxon>
        <taxon>Gammaproteobacteria</taxon>
        <taxon>Alteromonadales</taxon>
        <taxon>Pseudoalteromonadaceae</taxon>
        <taxon>Pseudoalteromonas</taxon>
    </lineage>
</organism>
<evidence type="ECO:0000259" key="7">
    <source>
        <dbReference type="Pfam" id="PF00892"/>
    </source>
</evidence>
<comment type="caution">
    <text evidence="8">The sequence shown here is derived from an EMBL/GenBank/DDBJ whole genome shotgun (WGS) entry which is preliminary data.</text>
</comment>
<sequence>MYIVLLSLNIKYGIFSGLFIRTEFNRPIMVKNQRHALFFGLAAVLLWSTVATAFKLALEQLTSLQLLFFSSLISWLFLAGSLAYTKDFSNVVPCFKAHPWRYLKLGSINPFLYYLILFKAYELLPAQQAQALNYTWAISLSLLAVPLLGQKLRKADLISLGLAYFGVLIISTKGQITELNFESPLGVGLALLSTLLWSLYWIFNTKNTDKPVISLFICFSIALPLIALVMTWQGAWLIPSIKASLAAIYVGLFEMGITFVLWLFAMKKAENTSKISNLIFISPFISLVFIYTLLGEEIHPTTPIGLGFIIAGLFIQKFGSKKAPQ</sequence>
<dbReference type="InterPro" id="IPR000620">
    <property type="entry name" value="EamA_dom"/>
</dbReference>